<evidence type="ECO:0000313" key="2">
    <source>
        <dbReference type="Proteomes" id="UP001500037"/>
    </source>
</evidence>
<dbReference type="EMBL" id="BAAALF010000086">
    <property type="protein sequence ID" value="GAA1249204.1"/>
    <property type="molecule type" value="Genomic_DNA"/>
</dbReference>
<dbReference type="RefSeq" id="WP_344443727.1">
    <property type="nucleotide sequence ID" value="NZ_BAAALF010000086.1"/>
</dbReference>
<sequence length="251" mass="27238">MKTWDELTLTEQVLVRRAVGGTHPRGTAQHVAAVLHWAGSPEAPRWRDTSPEGQAARVPELASTALGLVAGGWLTLHRALGTAFVREDSPQLVGAQLEQVVADPATWIWTPNNGSEAADLSLRATEAGHRRWHVAAYAPGVPPTIDELDLTQDEERVRVWAMEMSGWLTGPFGILDDLPSELAGEELRAYLAAELAPVLRFVREGRIEVLHVAQPNAGASVVPLEDLLEAFGNRELRCEDLDDWASGSPAS</sequence>
<protein>
    <submittedName>
        <fullName evidence="1">Uncharacterized protein</fullName>
    </submittedName>
</protein>
<reference evidence="1 2" key="1">
    <citation type="journal article" date="2019" name="Int. J. Syst. Evol. Microbiol.">
        <title>The Global Catalogue of Microorganisms (GCM) 10K type strain sequencing project: providing services to taxonomists for standard genome sequencing and annotation.</title>
        <authorList>
            <consortium name="The Broad Institute Genomics Platform"/>
            <consortium name="The Broad Institute Genome Sequencing Center for Infectious Disease"/>
            <person name="Wu L."/>
            <person name="Ma J."/>
        </authorList>
    </citation>
    <scope>NUCLEOTIDE SEQUENCE [LARGE SCALE GENOMIC DNA]</scope>
    <source>
        <strain evidence="1 2">JCM 13004</strain>
    </source>
</reference>
<name>A0ABN1WJV4_9ACTN</name>
<gene>
    <name evidence="1" type="ORF">GCM10009665_45040</name>
</gene>
<proteinExistence type="predicted"/>
<evidence type="ECO:0000313" key="1">
    <source>
        <dbReference type="EMBL" id="GAA1249204.1"/>
    </source>
</evidence>
<keyword evidence="2" id="KW-1185">Reference proteome</keyword>
<dbReference type="Proteomes" id="UP001500037">
    <property type="component" value="Unassembled WGS sequence"/>
</dbReference>
<comment type="caution">
    <text evidence="1">The sequence shown here is derived from an EMBL/GenBank/DDBJ whole genome shotgun (WGS) entry which is preliminary data.</text>
</comment>
<accession>A0ABN1WJV4</accession>
<organism evidence="1 2">
    <name type="scientific">Kitasatospora nipponensis</name>
    <dbReference type="NCBI Taxonomy" id="258049"/>
    <lineage>
        <taxon>Bacteria</taxon>
        <taxon>Bacillati</taxon>
        <taxon>Actinomycetota</taxon>
        <taxon>Actinomycetes</taxon>
        <taxon>Kitasatosporales</taxon>
        <taxon>Streptomycetaceae</taxon>
        <taxon>Kitasatospora</taxon>
    </lineage>
</organism>